<reference evidence="1 2" key="1">
    <citation type="submission" date="2020-09" db="EMBL/GenBank/DDBJ databases">
        <title>Novel species of Mucilaginibacter isolated from a glacier on the Tibetan Plateau.</title>
        <authorList>
            <person name="Liu Q."/>
            <person name="Xin Y.-H."/>
        </authorList>
    </citation>
    <scope>NUCLEOTIDE SEQUENCE [LARGE SCALE GENOMIC DNA]</scope>
    <source>
        <strain evidence="1 2">CGMCC 1.13878</strain>
    </source>
</reference>
<gene>
    <name evidence="1" type="ORF">IDJ75_01870</name>
</gene>
<dbReference type="Proteomes" id="UP000618754">
    <property type="component" value="Unassembled WGS sequence"/>
</dbReference>
<organism evidence="1 2">
    <name type="scientific">Mucilaginibacter rigui</name>
    <dbReference type="NCBI Taxonomy" id="534635"/>
    <lineage>
        <taxon>Bacteria</taxon>
        <taxon>Pseudomonadati</taxon>
        <taxon>Bacteroidota</taxon>
        <taxon>Sphingobacteriia</taxon>
        <taxon>Sphingobacteriales</taxon>
        <taxon>Sphingobacteriaceae</taxon>
        <taxon>Mucilaginibacter</taxon>
    </lineage>
</organism>
<protein>
    <submittedName>
        <fullName evidence="1">Uncharacterized protein</fullName>
    </submittedName>
</protein>
<keyword evidence="2" id="KW-1185">Reference proteome</keyword>
<evidence type="ECO:0000313" key="2">
    <source>
        <dbReference type="Proteomes" id="UP000618754"/>
    </source>
</evidence>
<dbReference type="EMBL" id="JACWMW010000001">
    <property type="protein sequence ID" value="MBD1384008.1"/>
    <property type="molecule type" value="Genomic_DNA"/>
</dbReference>
<sequence>MYIAYSALRTKPKKGKPDLLSKELTQRYQGYQNACTKYKAEIAEIQKYIPGWLPPFELKA</sequence>
<comment type="caution">
    <text evidence="1">The sequence shown here is derived from an EMBL/GenBank/DDBJ whole genome shotgun (WGS) entry which is preliminary data.</text>
</comment>
<dbReference type="RefSeq" id="WP_191173916.1">
    <property type="nucleotide sequence ID" value="NZ_JACWMW010000001.1"/>
</dbReference>
<proteinExistence type="predicted"/>
<evidence type="ECO:0000313" key="1">
    <source>
        <dbReference type="EMBL" id="MBD1384008.1"/>
    </source>
</evidence>
<accession>A0ABR7X072</accession>
<name>A0ABR7X072_9SPHI</name>